<feature type="transmembrane region" description="Helical" evidence="9">
    <location>
        <begin position="56"/>
        <end position="78"/>
    </location>
</feature>
<protein>
    <submittedName>
        <fullName evidence="11">General substrate transporter</fullName>
    </submittedName>
</protein>
<feature type="transmembrane region" description="Helical" evidence="9">
    <location>
        <begin position="145"/>
        <end position="166"/>
    </location>
</feature>
<dbReference type="InterPro" id="IPR050360">
    <property type="entry name" value="MFS_Sugar_Transporters"/>
</dbReference>
<dbReference type="FunFam" id="1.20.1250.20:FF:000090">
    <property type="entry name" value="MFS sugar transporter, putative"/>
    <property type="match status" value="1"/>
</dbReference>
<comment type="similarity">
    <text evidence="2 7">Belongs to the major facilitator superfamily. Sugar transporter (TC 2.A.1.1) family.</text>
</comment>
<reference evidence="11" key="1">
    <citation type="journal article" date="2023" name="Mol. Phylogenet. Evol.">
        <title>Genome-scale phylogeny and comparative genomics of the fungal order Sordariales.</title>
        <authorList>
            <person name="Hensen N."/>
            <person name="Bonometti L."/>
            <person name="Westerberg I."/>
            <person name="Brannstrom I.O."/>
            <person name="Guillou S."/>
            <person name="Cros-Aarteil S."/>
            <person name="Calhoun S."/>
            <person name="Haridas S."/>
            <person name="Kuo A."/>
            <person name="Mondo S."/>
            <person name="Pangilinan J."/>
            <person name="Riley R."/>
            <person name="LaButti K."/>
            <person name="Andreopoulos B."/>
            <person name="Lipzen A."/>
            <person name="Chen C."/>
            <person name="Yan M."/>
            <person name="Daum C."/>
            <person name="Ng V."/>
            <person name="Clum A."/>
            <person name="Steindorff A."/>
            <person name="Ohm R.A."/>
            <person name="Martin F."/>
            <person name="Silar P."/>
            <person name="Natvig D.O."/>
            <person name="Lalanne C."/>
            <person name="Gautier V."/>
            <person name="Ament-Velasquez S.L."/>
            <person name="Kruys A."/>
            <person name="Hutchinson M.I."/>
            <person name="Powell A.J."/>
            <person name="Barry K."/>
            <person name="Miller A.N."/>
            <person name="Grigoriev I.V."/>
            <person name="Debuchy R."/>
            <person name="Gladieux P."/>
            <person name="Hiltunen Thoren M."/>
            <person name="Johannesson H."/>
        </authorList>
    </citation>
    <scope>NUCLEOTIDE SEQUENCE</scope>
    <source>
        <strain evidence="11">PSN293</strain>
    </source>
</reference>
<keyword evidence="5 9" id="KW-1133">Transmembrane helix</keyword>
<dbReference type="AlphaFoldDB" id="A0AAN6YJV5"/>
<dbReference type="Gene3D" id="1.20.1250.20">
    <property type="entry name" value="MFS general substrate transporter like domains"/>
    <property type="match status" value="1"/>
</dbReference>
<dbReference type="PRINTS" id="PR00171">
    <property type="entry name" value="SUGRTRNSPORT"/>
</dbReference>
<dbReference type="GO" id="GO:0016020">
    <property type="term" value="C:membrane"/>
    <property type="evidence" value="ECO:0007669"/>
    <property type="project" value="UniProtKB-SubCell"/>
</dbReference>
<dbReference type="InterPro" id="IPR020846">
    <property type="entry name" value="MFS_dom"/>
</dbReference>
<accession>A0AAN6YJV5</accession>
<evidence type="ECO:0000256" key="6">
    <source>
        <dbReference type="ARBA" id="ARBA00023136"/>
    </source>
</evidence>
<evidence type="ECO:0000256" key="8">
    <source>
        <dbReference type="SAM" id="MobiDB-lite"/>
    </source>
</evidence>
<comment type="caution">
    <text evidence="11">The sequence shown here is derived from an EMBL/GenBank/DDBJ whole genome shotgun (WGS) entry which is preliminary data.</text>
</comment>
<dbReference type="PANTHER" id="PTHR48022:SF28">
    <property type="entry name" value="MAJOR FACILITATOR SUPERFAMILY (MFS) PROFILE DOMAIN-CONTAINING PROTEIN-RELATED"/>
    <property type="match status" value="1"/>
</dbReference>
<keyword evidence="12" id="KW-1185">Reference proteome</keyword>
<dbReference type="GO" id="GO:0005351">
    <property type="term" value="F:carbohydrate:proton symporter activity"/>
    <property type="evidence" value="ECO:0007669"/>
    <property type="project" value="TreeGrafter"/>
</dbReference>
<dbReference type="PROSITE" id="PS50850">
    <property type="entry name" value="MFS"/>
    <property type="match status" value="1"/>
</dbReference>
<feature type="transmembrane region" description="Helical" evidence="9">
    <location>
        <begin position="87"/>
        <end position="106"/>
    </location>
</feature>
<feature type="domain" description="Major facilitator superfamily (MFS) profile" evidence="10">
    <location>
        <begin position="17"/>
        <end position="452"/>
    </location>
</feature>
<evidence type="ECO:0000313" key="12">
    <source>
        <dbReference type="Proteomes" id="UP001301769"/>
    </source>
</evidence>
<keyword evidence="3 7" id="KW-0813">Transport</keyword>
<name>A0AAN6YJV5_9PEZI</name>
<feature type="region of interest" description="Disordered" evidence="8">
    <location>
        <begin position="512"/>
        <end position="533"/>
    </location>
</feature>
<evidence type="ECO:0000256" key="5">
    <source>
        <dbReference type="ARBA" id="ARBA00022989"/>
    </source>
</evidence>
<keyword evidence="4 9" id="KW-0812">Transmembrane</keyword>
<dbReference type="InterPro" id="IPR036259">
    <property type="entry name" value="MFS_trans_sf"/>
</dbReference>
<dbReference type="Pfam" id="PF00083">
    <property type="entry name" value="Sugar_tr"/>
    <property type="match status" value="1"/>
</dbReference>
<feature type="transmembrane region" description="Helical" evidence="9">
    <location>
        <begin position="361"/>
        <end position="386"/>
    </location>
</feature>
<gene>
    <name evidence="11" type="ORF">QBC37DRAFT_468903</name>
</gene>
<feature type="compositionally biased region" description="Basic and acidic residues" evidence="8">
    <location>
        <begin position="523"/>
        <end position="533"/>
    </location>
</feature>
<evidence type="ECO:0000256" key="7">
    <source>
        <dbReference type="RuleBase" id="RU003346"/>
    </source>
</evidence>
<feature type="transmembrane region" description="Helical" evidence="9">
    <location>
        <begin position="398"/>
        <end position="418"/>
    </location>
</feature>
<dbReference type="Proteomes" id="UP001301769">
    <property type="component" value="Unassembled WGS sequence"/>
</dbReference>
<evidence type="ECO:0000256" key="4">
    <source>
        <dbReference type="ARBA" id="ARBA00022692"/>
    </source>
</evidence>
<dbReference type="InterPro" id="IPR005829">
    <property type="entry name" value="Sugar_transporter_CS"/>
</dbReference>
<dbReference type="EMBL" id="MU858046">
    <property type="protein sequence ID" value="KAK4219870.1"/>
    <property type="molecule type" value="Genomic_DNA"/>
</dbReference>
<dbReference type="InterPro" id="IPR003663">
    <property type="entry name" value="Sugar/inositol_transpt"/>
</dbReference>
<dbReference type="InterPro" id="IPR005828">
    <property type="entry name" value="MFS_sugar_transport-like"/>
</dbReference>
<organism evidence="11 12">
    <name type="scientific">Rhypophila decipiens</name>
    <dbReference type="NCBI Taxonomy" id="261697"/>
    <lineage>
        <taxon>Eukaryota</taxon>
        <taxon>Fungi</taxon>
        <taxon>Dikarya</taxon>
        <taxon>Ascomycota</taxon>
        <taxon>Pezizomycotina</taxon>
        <taxon>Sordariomycetes</taxon>
        <taxon>Sordariomycetidae</taxon>
        <taxon>Sordariales</taxon>
        <taxon>Naviculisporaceae</taxon>
        <taxon>Rhypophila</taxon>
    </lineage>
</organism>
<evidence type="ECO:0000256" key="1">
    <source>
        <dbReference type="ARBA" id="ARBA00004141"/>
    </source>
</evidence>
<evidence type="ECO:0000259" key="10">
    <source>
        <dbReference type="PROSITE" id="PS50850"/>
    </source>
</evidence>
<proteinExistence type="inferred from homology"/>
<evidence type="ECO:0000256" key="2">
    <source>
        <dbReference type="ARBA" id="ARBA00010992"/>
    </source>
</evidence>
<dbReference type="PROSITE" id="PS00217">
    <property type="entry name" value="SUGAR_TRANSPORT_2"/>
    <property type="match status" value="1"/>
</dbReference>
<dbReference type="SUPFAM" id="SSF103473">
    <property type="entry name" value="MFS general substrate transporter"/>
    <property type="match status" value="1"/>
</dbReference>
<comment type="subcellular location">
    <subcellularLocation>
        <location evidence="1">Membrane</location>
        <topology evidence="1">Multi-pass membrane protein</topology>
    </subcellularLocation>
</comment>
<feature type="transmembrane region" description="Helical" evidence="9">
    <location>
        <begin position="333"/>
        <end position="355"/>
    </location>
</feature>
<reference evidence="11" key="2">
    <citation type="submission" date="2023-05" db="EMBL/GenBank/DDBJ databases">
        <authorList>
            <consortium name="Lawrence Berkeley National Laboratory"/>
            <person name="Steindorff A."/>
            <person name="Hensen N."/>
            <person name="Bonometti L."/>
            <person name="Westerberg I."/>
            <person name="Brannstrom I.O."/>
            <person name="Guillou S."/>
            <person name="Cros-Aarteil S."/>
            <person name="Calhoun S."/>
            <person name="Haridas S."/>
            <person name="Kuo A."/>
            <person name="Mondo S."/>
            <person name="Pangilinan J."/>
            <person name="Riley R."/>
            <person name="Labutti K."/>
            <person name="Andreopoulos B."/>
            <person name="Lipzen A."/>
            <person name="Chen C."/>
            <person name="Yanf M."/>
            <person name="Daum C."/>
            <person name="Ng V."/>
            <person name="Clum A."/>
            <person name="Ohm R."/>
            <person name="Martin F."/>
            <person name="Silar P."/>
            <person name="Natvig D."/>
            <person name="Lalanne C."/>
            <person name="Gautier V."/>
            <person name="Ament-Velasquez S.L."/>
            <person name="Kruys A."/>
            <person name="Hutchinson M.I."/>
            <person name="Powell A.J."/>
            <person name="Barry K."/>
            <person name="Miller A.N."/>
            <person name="Grigoriev I.V."/>
            <person name="Debuchy R."/>
            <person name="Gladieux P."/>
            <person name="Thoren M.H."/>
            <person name="Johannesson H."/>
        </authorList>
    </citation>
    <scope>NUCLEOTIDE SEQUENCE</scope>
    <source>
        <strain evidence="11">PSN293</strain>
    </source>
</reference>
<dbReference type="NCBIfam" id="TIGR00879">
    <property type="entry name" value="SP"/>
    <property type="match status" value="1"/>
</dbReference>
<evidence type="ECO:0000256" key="3">
    <source>
        <dbReference type="ARBA" id="ARBA00022448"/>
    </source>
</evidence>
<sequence>MKSWKYNLKGNALLAVITATTCQPFLLLGYDQGAMSGIIGANNVFGRDFNHPSPDMLGNITAIFDIGCVLGSLLCYFIGDKLGRRRMLMLGGTVMVLGAVIHASSYTIAQLLVGRVVAGVGTGINSSTAPAFLSECAPASIRGGLLTLQGTVTNLGVVIAFWTAYATSSYESSFQWRFPLAFQSVFAVLLVLQIIGLPESPRWLVAHDRSIEAGPVIAAIAGKPNDDESVTRTVLNIQKALYEERRGGPFRFQELFTWGKTQNLRRLILAISVQLGQQFTGSNMINYYTPVIFQSSMGLDRHLALLLGGAAMCTYLVGSIIPVFLMDRYGRRVLLMACSAGLSLCFVGVTVMLSIGTTSSGYGATAFIFLFQLVRGIGWLPVPWFYPSELATPRIRSQIAAIATAWNWMAVFAVVKFAPIAFANIQWRTFTIFAVLNASFIPMIYFFYPETKGLELEDLPLLFEKGGITGGVFSSKGGRTVQPGQHAWNSSSGTALEGPPVISLDLSGEALHDDRVPDEEGNDVDKEAVGLAV</sequence>
<feature type="transmembrane region" description="Helical" evidence="9">
    <location>
        <begin position="305"/>
        <end position="326"/>
    </location>
</feature>
<dbReference type="PANTHER" id="PTHR48022">
    <property type="entry name" value="PLASTIDIC GLUCOSE TRANSPORTER 4"/>
    <property type="match status" value="1"/>
</dbReference>
<keyword evidence="6 9" id="KW-0472">Membrane</keyword>
<feature type="transmembrane region" description="Helical" evidence="9">
    <location>
        <begin position="430"/>
        <end position="448"/>
    </location>
</feature>
<evidence type="ECO:0000313" key="11">
    <source>
        <dbReference type="EMBL" id="KAK4219870.1"/>
    </source>
</evidence>
<evidence type="ECO:0000256" key="9">
    <source>
        <dbReference type="SAM" id="Phobius"/>
    </source>
</evidence>
<feature type="transmembrane region" description="Helical" evidence="9">
    <location>
        <begin position="178"/>
        <end position="197"/>
    </location>
</feature>